<sequence length="79" mass="8478">MVAQRAGQRVRLRKGRPGQAASLRPSWAARPGGFAGAQQGGPNGEVWLIRPDAHLAWRGQSGADGPGRWLDAALLQRRV</sequence>
<protein>
    <submittedName>
        <fullName evidence="2">Uncharacterized protein</fullName>
    </submittedName>
</protein>
<dbReference type="Gene3D" id="3.40.30.120">
    <property type="match status" value="1"/>
</dbReference>
<dbReference type="Proteomes" id="UP000248924">
    <property type="component" value="Unassembled WGS sequence"/>
</dbReference>
<gene>
    <name evidence="2" type="ORF">C1I95_09525</name>
</gene>
<evidence type="ECO:0000313" key="3">
    <source>
        <dbReference type="Proteomes" id="UP000248924"/>
    </source>
</evidence>
<dbReference type="EMBL" id="POTY01000041">
    <property type="protein sequence ID" value="PZG20476.1"/>
    <property type="molecule type" value="Genomic_DNA"/>
</dbReference>
<evidence type="ECO:0000313" key="2">
    <source>
        <dbReference type="EMBL" id="PZG20476.1"/>
    </source>
</evidence>
<name>A0A2W2E827_9ACTN</name>
<accession>A0A2W2E827</accession>
<evidence type="ECO:0000256" key="1">
    <source>
        <dbReference type="SAM" id="MobiDB-lite"/>
    </source>
</evidence>
<organism evidence="2 3">
    <name type="scientific">Micromonospora craterilacus</name>
    <dbReference type="NCBI Taxonomy" id="1655439"/>
    <lineage>
        <taxon>Bacteria</taxon>
        <taxon>Bacillati</taxon>
        <taxon>Actinomycetota</taxon>
        <taxon>Actinomycetes</taxon>
        <taxon>Micromonosporales</taxon>
        <taxon>Micromonosporaceae</taxon>
        <taxon>Micromonospora</taxon>
    </lineage>
</organism>
<keyword evidence="3" id="KW-1185">Reference proteome</keyword>
<dbReference type="AlphaFoldDB" id="A0A2W2E827"/>
<reference evidence="2 3" key="1">
    <citation type="submission" date="2018-01" db="EMBL/GenBank/DDBJ databases">
        <title>Draft genome sequence of Jishengella sp. NA12.</title>
        <authorList>
            <person name="Sahin N."/>
            <person name="Ay H."/>
            <person name="Saygin H."/>
        </authorList>
    </citation>
    <scope>NUCLEOTIDE SEQUENCE [LARGE SCALE GENOMIC DNA]</scope>
    <source>
        <strain evidence="2 3">NA12</strain>
    </source>
</reference>
<feature type="region of interest" description="Disordered" evidence="1">
    <location>
        <begin position="1"/>
        <end position="43"/>
    </location>
</feature>
<feature type="compositionally biased region" description="Gly residues" evidence="1">
    <location>
        <begin position="33"/>
        <end position="43"/>
    </location>
</feature>
<proteinExistence type="predicted"/>
<comment type="caution">
    <text evidence="2">The sequence shown here is derived from an EMBL/GenBank/DDBJ whole genome shotgun (WGS) entry which is preliminary data.</text>
</comment>